<feature type="transmembrane region" description="Helical" evidence="1">
    <location>
        <begin position="144"/>
        <end position="166"/>
    </location>
</feature>
<protein>
    <submittedName>
        <fullName evidence="2">Uncharacterized membrane protein YbjE (DUF340 family)</fullName>
    </submittedName>
</protein>
<keyword evidence="1" id="KW-0472">Membrane</keyword>
<dbReference type="GO" id="GO:0015661">
    <property type="term" value="F:L-lysine efflux transmembrane transporter activity"/>
    <property type="evidence" value="ECO:0007669"/>
    <property type="project" value="InterPro"/>
</dbReference>
<proteinExistence type="predicted"/>
<gene>
    <name evidence="2" type="ORF">DES54_1572</name>
</gene>
<comment type="caution">
    <text evidence="2">The sequence shown here is derived from an EMBL/GenBank/DDBJ whole genome shotgun (WGS) entry which is preliminary data.</text>
</comment>
<feature type="transmembrane region" description="Helical" evidence="1">
    <location>
        <begin position="178"/>
        <end position="199"/>
    </location>
</feature>
<dbReference type="InterPro" id="IPR005642">
    <property type="entry name" value="LysO"/>
</dbReference>
<evidence type="ECO:0000313" key="3">
    <source>
        <dbReference type="Proteomes" id="UP000253046"/>
    </source>
</evidence>
<dbReference type="GO" id="GO:0005886">
    <property type="term" value="C:plasma membrane"/>
    <property type="evidence" value="ECO:0007669"/>
    <property type="project" value="TreeGrafter"/>
</dbReference>
<keyword evidence="1" id="KW-0812">Transmembrane</keyword>
<feature type="transmembrane region" description="Helical" evidence="1">
    <location>
        <begin position="36"/>
        <end position="59"/>
    </location>
</feature>
<feature type="transmembrane region" description="Helical" evidence="1">
    <location>
        <begin position="65"/>
        <end position="88"/>
    </location>
</feature>
<dbReference type="EMBL" id="QNRY01000057">
    <property type="protein sequence ID" value="RBP57852.1"/>
    <property type="molecule type" value="Genomic_DNA"/>
</dbReference>
<dbReference type="PANTHER" id="PTHR35804:SF1">
    <property type="entry name" value="LYSINE EXPORTER LYSO"/>
    <property type="match status" value="1"/>
</dbReference>
<accession>A0A366HXA2</accession>
<name>A0A366HXA2_9GAMM</name>
<keyword evidence="1" id="KW-1133">Transmembrane helix</keyword>
<keyword evidence="3" id="KW-1185">Reference proteome</keyword>
<evidence type="ECO:0000313" key="2">
    <source>
        <dbReference type="EMBL" id="RBP57852.1"/>
    </source>
</evidence>
<dbReference type="OrthoDB" id="5451742at2"/>
<reference evidence="2 3" key="1">
    <citation type="submission" date="2018-06" db="EMBL/GenBank/DDBJ databases">
        <title>Genomic Encyclopedia of Type Strains, Phase IV (KMG-IV): sequencing the most valuable type-strain genomes for metagenomic binning, comparative biology and taxonomic classification.</title>
        <authorList>
            <person name="Goeker M."/>
        </authorList>
    </citation>
    <scope>NUCLEOTIDE SEQUENCE [LARGE SCALE GENOMIC DNA]</scope>
    <source>
        <strain evidence="2 3">DSM 30166</strain>
    </source>
</reference>
<dbReference type="Pfam" id="PF03956">
    <property type="entry name" value="Lys_export"/>
    <property type="match status" value="1"/>
</dbReference>
<sequence length="231" mass="25258">MNIAISNLLPILIAFIIGFNFNKFSNHINIRMADKISNFCLFTLLILMGITIGLIPGIVSKLAEVGVNAISIAVASSLSIAIVLKIFYIRTTHAAENNEVSNGKQQATFDVMGYLKDPLLLAGLVIVGFFIGYNKIAPSVDYDFIISVLLYLLIFIIGLKLSFSGLSLKEIFVNRQNIIMTFLTILSSYLGAAFISLFIPLSLTQSLAVSSGFGWYTLSGILFTQMNDPLL</sequence>
<evidence type="ECO:0000256" key="1">
    <source>
        <dbReference type="SAM" id="Phobius"/>
    </source>
</evidence>
<organism evidence="2 3">
    <name type="scientific">Brenneria salicis ATCC 15712 = DSM 30166</name>
    <dbReference type="NCBI Taxonomy" id="714314"/>
    <lineage>
        <taxon>Bacteria</taxon>
        <taxon>Pseudomonadati</taxon>
        <taxon>Pseudomonadota</taxon>
        <taxon>Gammaproteobacteria</taxon>
        <taxon>Enterobacterales</taxon>
        <taxon>Pectobacteriaceae</taxon>
        <taxon>Brenneria</taxon>
    </lineage>
</organism>
<feature type="transmembrane region" description="Helical" evidence="1">
    <location>
        <begin position="119"/>
        <end position="138"/>
    </location>
</feature>
<dbReference type="Proteomes" id="UP000253046">
    <property type="component" value="Unassembled WGS sequence"/>
</dbReference>
<dbReference type="AlphaFoldDB" id="A0A366HXA2"/>
<dbReference type="PANTHER" id="PTHR35804">
    <property type="entry name" value="LYSINE EXPORTER LYSO"/>
    <property type="match status" value="1"/>
</dbReference>
<feature type="transmembrane region" description="Helical" evidence="1">
    <location>
        <begin position="6"/>
        <end position="24"/>
    </location>
</feature>